<evidence type="ECO:0000259" key="11">
    <source>
        <dbReference type="PROSITE" id="PS51755"/>
    </source>
</evidence>
<evidence type="ECO:0000313" key="13">
    <source>
        <dbReference type="Proteomes" id="UP000632828"/>
    </source>
</evidence>
<dbReference type="Pfam" id="PF00486">
    <property type="entry name" value="Trans_reg_C"/>
    <property type="match status" value="1"/>
</dbReference>
<dbReference type="InterPro" id="IPR039420">
    <property type="entry name" value="WalR-like"/>
</dbReference>
<keyword evidence="2" id="KW-0963">Cytoplasm</keyword>
<reference evidence="12" key="1">
    <citation type="submission" date="2020-09" db="EMBL/GenBank/DDBJ databases">
        <title>Pelobacter alkaliphilus sp. nov., a novel anaerobic arsenate-reducing bacterium from terrestrial mud volcano.</title>
        <authorList>
            <person name="Khomyakova M.A."/>
            <person name="Merkel A.Y."/>
            <person name="Slobodkin A.I."/>
        </authorList>
    </citation>
    <scope>NUCLEOTIDE SEQUENCE</scope>
    <source>
        <strain evidence="12">M08fum</strain>
    </source>
</reference>
<dbReference type="GO" id="GO:0032993">
    <property type="term" value="C:protein-DNA complex"/>
    <property type="evidence" value="ECO:0007669"/>
    <property type="project" value="TreeGrafter"/>
</dbReference>
<dbReference type="SMART" id="SM00862">
    <property type="entry name" value="Trans_reg_C"/>
    <property type="match status" value="1"/>
</dbReference>
<keyword evidence="7" id="KW-0804">Transcription</keyword>
<dbReference type="Pfam" id="PF00072">
    <property type="entry name" value="Response_reg"/>
    <property type="match status" value="1"/>
</dbReference>
<keyword evidence="3 8" id="KW-0597">Phosphoprotein</keyword>
<gene>
    <name evidence="12" type="ORF">ICT70_09065</name>
</gene>
<dbReference type="PANTHER" id="PTHR48111">
    <property type="entry name" value="REGULATOR OF RPOS"/>
    <property type="match status" value="1"/>
</dbReference>
<evidence type="ECO:0000256" key="8">
    <source>
        <dbReference type="PROSITE-ProRule" id="PRU00169"/>
    </source>
</evidence>
<protein>
    <submittedName>
        <fullName evidence="12">Response regulator transcription factor</fullName>
    </submittedName>
</protein>
<evidence type="ECO:0000256" key="1">
    <source>
        <dbReference type="ARBA" id="ARBA00004496"/>
    </source>
</evidence>
<accession>A0A8J6QLT5</accession>
<evidence type="ECO:0000256" key="5">
    <source>
        <dbReference type="ARBA" id="ARBA00023015"/>
    </source>
</evidence>
<evidence type="ECO:0000256" key="6">
    <source>
        <dbReference type="ARBA" id="ARBA00023125"/>
    </source>
</evidence>
<dbReference type="EMBL" id="JACWUN010000009">
    <property type="protein sequence ID" value="MBD1400819.1"/>
    <property type="molecule type" value="Genomic_DNA"/>
</dbReference>
<dbReference type="InterPro" id="IPR036388">
    <property type="entry name" value="WH-like_DNA-bd_sf"/>
</dbReference>
<dbReference type="SUPFAM" id="SSF52172">
    <property type="entry name" value="CheY-like"/>
    <property type="match status" value="1"/>
</dbReference>
<dbReference type="CDD" id="cd00383">
    <property type="entry name" value="trans_reg_C"/>
    <property type="match status" value="1"/>
</dbReference>
<evidence type="ECO:0000259" key="10">
    <source>
        <dbReference type="PROSITE" id="PS50110"/>
    </source>
</evidence>
<proteinExistence type="predicted"/>
<dbReference type="CDD" id="cd17623">
    <property type="entry name" value="REC_OmpR_CpxR"/>
    <property type="match status" value="1"/>
</dbReference>
<organism evidence="12 13">
    <name type="scientific">Pelovirga terrestris</name>
    <dbReference type="NCBI Taxonomy" id="2771352"/>
    <lineage>
        <taxon>Bacteria</taxon>
        <taxon>Pseudomonadati</taxon>
        <taxon>Thermodesulfobacteriota</taxon>
        <taxon>Desulfuromonadia</taxon>
        <taxon>Geobacterales</taxon>
        <taxon>Geobacteraceae</taxon>
        <taxon>Pelovirga</taxon>
    </lineage>
</organism>
<evidence type="ECO:0000256" key="2">
    <source>
        <dbReference type="ARBA" id="ARBA00022490"/>
    </source>
</evidence>
<dbReference type="Gene3D" id="1.10.10.10">
    <property type="entry name" value="Winged helix-like DNA-binding domain superfamily/Winged helix DNA-binding domain"/>
    <property type="match status" value="1"/>
</dbReference>
<keyword evidence="4" id="KW-0902">Two-component regulatory system</keyword>
<dbReference type="FunFam" id="3.40.50.2300:FF:000001">
    <property type="entry name" value="DNA-binding response regulator PhoB"/>
    <property type="match status" value="1"/>
</dbReference>
<evidence type="ECO:0000256" key="3">
    <source>
        <dbReference type="ARBA" id="ARBA00022553"/>
    </source>
</evidence>
<dbReference type="GO" id="GO:0006355">
    <property type="term" value="P:regulation of DNA-templated transcription"/>
    <property type="evidence" value="ECO:0007669"/>
    <property type="project" value="InterPro"/>
</dbReference>
<dbReference type="Gene3D" id="6.10.250.690">
    <property type="match status" value="1"/>
</dbReference>
<dbReference type="Gene3D" id="3.40.50.2300">
    <property type="match status" value="1"/>
</dbReference>
<feature type="domain" description="OmpR/PhoB-type" evidence="11">
    <location>
        <begin position="133"/>
        <end position="232"/>
    </location>
</feature>
<dbReference type="PANTHER" id="PTHR48111:SF39">
    <property type="entry name" value="TRANSCRIPTIONAL REGULATORY PROTEIN CPXR"/>
    <property type="match status" value="1"/>
</dbReference>
<comment type="subcellular location">
    <subcellularLocation>
        <location evidence="1">Cytoplasm</location>
    </subcellularLocation>
</comment>
<dbReference type="InterPro" id="IPR011006">
    <property type="entry name" value="CheY-like_superfamily"/>
</dbReference>
<dbReference type="SUPFAM" id="SSF46894">
    <property type="entry name" value="C-terminal effector domain of the bipartite response regulators"/>
    <property type="match status" value="1"/>
</dbReference>
<dbReference type="SMART" id="SM00448">
    <property type="entry name" value="REC"/>
    <property type="match status" value="1"/>
</dbReference>
<dbReference type="RefSeq" id="WP_191155765.1">
    <property type="nucleotide sequence ID" value="NZ_JACWUN010000009.1"/>
</dbReference>
<evidence type="ECO:0000313" key="12">
    <source>
        <dbReference type="EMBL" id="MBD1400819.1"/>
    </source>
</evidence>
<dbReference type="InterPro" id="IPR016032">
    <property type="entry name" value="Sig_transdc_resp-reg_C-effctor"/>
</dbReference>
<dbReference type="PROSITE" id="PS50110">
    <property type="entry name" value="RESPONSE_REGULATORY"/>
    <property type="match status" value="1"/>
</dbReference>
<evidence type="ECO:0000256" key="9">
    <source>
        <dbReference type="PROSITE-ProRule" id="PRU01091"/>
    </source>
</evidence>
<dbReference type="GO" id="GO:0005829">
    <property type="term" value="C:cytosol"/>
    <property type="evidence" value="ECO:0007669"/>
    <property type="project" value="TreeGrafter"/>
</dbReference>
<comment type="caution">
    <text evidence="12">The sequence shown here is derived from an EMBL/GenBank/DDBJ whole genome shotgun (WGS) entry which is preliminary data.</text>
</comment>
<evidence type="ECO:0000256" key="7">
    <source>
        <dbReference type="ARBA" id="ARBA00023163"/>
    </source>
</evidence>
<feature type="modified residue" description="4-aspartylphosphate" evidence="8">
    <location>
        <position position="52"/>
    </location>
</feature>
<dbReference type="InterPro" id="IPR001789">
    <property type="entry name" value="Sig_transdc_resp-reg_receiver"/>
</dbReference>
<dbReference type="InterPro" id="IPR058124">
    <property type="entry name" value="CpxR-like_REC"/>
</dbReference>
<dbReference type="AlphaFoldDB" id="A0A8J6QLT5"/>
<dbReference type="GO" id="GO:0000156">
    <property type="term" value="F:phosphorelay response regulator activity"/>
    <property type="evidence" value="ECO:0007669"/>
    <property type="project" value="TreeGrafter"/>
</dbReference>
<dbReference type="InterPro" id="IPR001867">
    <property type="entry name" value="OmpR/PhoB-type_DNA-bd"/>
</dbReference>
<dbReference type="PROSITE" id="PS51755">
    <property type="entry name" value="OMPR_PHOB"/>
    <property type="match status" value="1"/>
</dbReference>
<keyword evidence="13" id="KW-1185">Reference proteome</keyword>
<keyword evidence="6 9" id="KW-0238">DNA-binding</keyword>
<dbReference type="Proteomes" id="UP000632828">
    <property type="component" value="Unassembled WGS sequence"/>
</dbReference>
<keyword evidence="5" id="KW-0805">Transcription regulation</keyword>
<dbReference type="FunFam" id="1.10.10.10:FF:000099">
    <property type="entry name" value="Two-component system response regulator TorR"/>
    <property type="match status" value="1"/>
</dbReference>
<evidence type="ECO:0000256" key="4">
    <source>
        <dbReference type="ARBA" id="ARBA00023012"/>
    </source>
</evidence>
<dbReference type="GO" id="GO:0000976">
    <property type="term" value="F:transcription cis-regulatory region binding"/>
    <property type="evidence" value="ECO:0007669"/>
    <property type="project" value="TreeGrafter"/>
</dbReference>
<name>A0A8J6QLT5_9BACT</name>
<sequence>MERILVIDDDMELCELLQDYLGGEGFQIDAVHRGDLGAEAATSHPYELVVLDVMLPGLNGFDVLRTIRETSRIPVIMLTARGDDVDRIVGLELGADDYLPKPFNPRELVARIRAIQRRLEGSPGSHKVKPKAQAEYRVGDLVLNATNRTVKQNGQGVELTSVEFSLLEALLAHAGEIISREDLVEQVLGRQLSAYDRSIDVHVSALRKKLGHSYGQTERICTVRGIGYLYSLPEDNS</sequence>
<feature type="domain" description="Response regulatory" evidence="10">
    <location>
        <begin position="3"/>
        <end position="116"/>
    </location>
</feature>
<feature type="DNA-binding region" description="OmpR/PhoB-type" evidence="9">
    <location>
        <begin position="133"/>
        <end position="232"/>
    </location>
</feature>